<dbReference type="Gene3D" id="2.40.30.10">
    <property type="entry name" value="Translation factors"/>
    <property type="match status" value="1"/>
</dbReference>
<dbReference type="FunFam" id="2.40.30.10:FF:000015">
    <property type="entry name" value="Translation factor GUF1, mitochondrial"/>
    <property type="match status" value="1"/>
</dbReference>
<evidence type="ECO:0000256" key="12">
    <source>
        <dbReference type="HAMAP-Rule" id="MF_00071"/>
    </source>
</evidence>
<comment type="function">
    <text evidence="9 12">Required for accurate and efficient protein synthesis under certain stress conditions. May act as a fidelity factor of the translation reaction, by catalyzing a one-codon backward translocation of tRNAs on improperly translocated ribosomes. Back-translocation proceeds from a post-translocation (POST) complex to a pre-translocation (PRE) complex, thus giving elongation factor G a second chance to translocate the tRNAs correctly. Binds to ribosomes in a GTP-dependent manner.</text>
</comment>
<evidence type="ECO:0000256" key="9">
    <source>
        <dbReference type="ARBA" id="ARBA00057626"/>
    </source>
</evidence>
<dbReference type="Gene3D" id="3.40.50.300">
    <property type="entry name" value="P-loop containing nucleotide triphosphate hydrolases"/>
    <property type="match status" value="1"/>
</dbReference>
<keyword evidence="7 12" id="KW-0472">Membrane</keyword>
<feature type="binding site" evidence="12">
    <location>
        <begin position="143"/>
        <end position="146"/>
    </location>
    <ligand>
        <name>GTP</name>
        <dbReference type="ChEBI" id="CHEBI:37565"/>
    </ligand>
</feature>
<evidence type="ECO:0000256" key="2">
    <source>
        <dbReference type="ARBA" id="ARBA00022475"/>
    </source>
</evidence>
<evidence type="ECO:0000259" key="13">
    <source>
        <dbReference type="PROSITE" id="PS51722"/>
    </source>
</evidence>
<reference evidence="15" key="1">
    <citation type="submission" date="2017-09" db="EMBL/GenBank/DDBJ databases">
        <title>Depth-based differentiation of microbial function through sediment-hosted aquifers and enrichment of novel symbionts in the deep terrestrial subsurface.</title>
        <authorList>
            <person name="Probst A.J."/>
            <person name="Ladd B."/>
            <person name="Jarett J.K."/>
            <person name="Geller-Mcgrath D.E."/>
            <person name="Sieber C.M.K."/>
            <person name="Emerson J.B."/>
            <person name="Anantharaman K."/>
            <person name="Thomas B.C."/>
            <person name="Malmstrom R."/>
            <person name="Stieglmeier M."/>
            <person name="Klingl A."/>
            <person name="Woyke T."/>
            <person name="Ryan C.M."/>
            <person name="Banfield J.F."/>
        </authorList>
    </citation>
    <scope>NUCLEOTIDE SEQUENCE [LARGE SCALE GENOMIC DNA]</scope>
</reference>
<dbReference type="InterPro" id="IPR009000">
    <property type="entry name" value="Transl_B-barrel_sf"/>
</dbReference>
<dbReference type="CDD" id="cd03699">
    <property type="entry name" value="EF4_II"/>
    <property type="match status" value="1"/>
</dbReference>
<dbReference type="GO" id="GO:0003746">
    <property type="term" value="F:translation elongation factor activity"/>
    <property type="evidence" value="ECO:0007669"/>
    <property type="project" value="UniProtKB-UniRule"/>
</dbReference>
<dbReference type="NCBIfam" id="TIGR01393">
    <property type="entry name" value="lepA"/>
    <property type="match status" value="1"/>
</dbReference>
<evidence type="ECO:0000256" key="6">
    <source>
        <dbReference type="ARBA" id="ARBA00023134"/>
    </source>
</evidence>
<feature type="domain" description="Tr-type G" evidence="13">
    <location>
        <begin position="2"/>
        <end position="196"/>
    </location>
</feature>
<dbReference type="GO" id="GO:0005886">
    <property type="term" value="C:plasma membrane"/>
    <property type="evidence" value="ECO:0007669"/>
    <property type="project" value="UniProtKB-SubCell"/>
</dbReference>
<dbReference type="PROSITE" id="PS51722">
    <property type="entry name" value="G_TR_2"/>
    <property type="match status" value="1"/>
</dbReference>
<dbReference type="SUPFAM" id="SSF50447">
    <property type="entry name" value="Translation proteins"/>
    <property type="match status" value="1"/>
</dbReference>
<dbReference type="InterPro" id="IPR027417">
    <property type="entry name" value="P-loop_NTPase"/>
</dbReference>
<keyword evidence="3 12" id="KW-0547">Nucleotide-binding</keyword>
<evidence type="ECO:0000256" key="1">
    <source>
        <dbReference type="ARBA" id="ARBA00005454"/>
    </source>
</evidence>
<evidence type="ECO:0000256" key="8">
    <source>
        <dbReference type="ARBA" id="ARBA00050293"/>
    </source>
</evidence>
<proteinExistence type="inferred from homology"/>
<keyword evidence="6 12" id="KW-0342">GTP-binding</keyword>
<dbReference type="GO" id="GO:0003924">
    <property type="term" value="F:GTPase activity"/>
    <property type="evidence" value="ECO:0007669"/>
    <property type="project" value="UniProtKB-UniRule"/>
</dbReference>
<dbReference type="Gene3D" id="3.30.70.2570">
    <property type="entry name" value="Elongation factor 4, C-terminal domain"/>
    <property type="match status" value="1"/>
</dbReference>
<dbReference type="PANTHER" id="PTHR43512:SF4">
    <property type="entry name" value="TRANSLATION FACTOR GUF1 HOMOLOG, CHLOROPLASTIC"/>
    <property type="match status" value="1"/>
</dbReference>
<dbReference type="Gene3D" id="3.30.70.240">
    <property type="match status" value="1"/>
</dbReference>
<keyword evidence="2 12" id="KW-1003">Cell membrane</keyword>
<evidence type="ECO:0000256" key="3">
    <source>
        <dbReference type="ARBA" id="ARBA00022741"/>
    </source>
</evidence>
<evidence type="ECO:0000256" key="5">
    <source>
        <dbReference type="ARBA" id="ARBA00022917"/>
    </source>
</evidence>
<comment type="similarity">
    <text evidence="1 12">Belongs to the TRAFAC class translation factor GTPase superfamily. Classic translation factor GTPase family. LepA subfamily.</text>
</comment>
<comment type="catalytic activity">
    <reaction evidence="8 12">
        <text>GTP + H2O = GDP + phosphate + H(+)</text>
        <dbReference type="Rhea" id="RHEA:19669"/>
        <dbReference type="ChEBI" id="CHEBI:15377"/>
        <dbReference type="ChEBI" id="CHEBI:15378"/>
        <dbReference type="ChEBI" id="CHEBI:37565"/>
        <dbReference type="ChEBI" id="CHEBI:43474"/>
        <dbReference type="ChEBI" id="CHEBI:58189"/>
        <dbReference type="EC" id="3.6.5.n1"/>
    </reaction>
</comment>
<dbReference type="Pfam" id="PF00009">
    <property type="entry name" value="GTP_EFTU"/>
    <property type="match status" value="1"/>
</dbReference>
<evidence type="ECO:0000256" key="10">
    <source>
        <dbReference type="ARBA" id="ARBA00061052"/>
    </source>
</evidence>
<dbReference type="InterPro" id="IPR005225">
    <property type="entry name" value="Small_GTP-bd"/>
</dbReference>
<keyword evidence="4 12" id="KW-0378">Hydrolase</keyword>
<feature type="binding site" evidence="12">
    <location>
        <begin position="14"/>
        <end position="19"/>
    </location>
    <ligand>
        <name>GTP</name>
        <dbReference type="ChEBI" id="CHEBI:37565"/>
    </ligand>
</feature>
<evidence type="ECO:0000256" key="7">
    <source>
        <dbReference type="ARBA" id="ARBA00023136"/>
    </source>
</evidence>
<dbReference type="InterPro" id="IPR035654">
    <property type="entry name" value="LepA_IV"/>
</dbReference>
<dbReference type="Pfam" id="PF14492">
    <property type="entry name" value="EFG_III"/>
    <property type="match status" value="1"/>
</dbReference>
<dbReference type="Pfam" id="PF03144">
    <property type="entry name" value="GTP_EFTU_D2"/>
    <property type="match status" value="1"/>
</dbReference>
<dbReference type="FunFam" id="3.30.70.2570:FF:000001">
    <property type="entry name" value="Translation factor GUF1, mitochondrial"/>
    <property type="match status" value="1"/>
</dbReference>
<dbReference type="EMBL" id="PFLX01000052">
    <property type="protein sequence ID" value="PIY90710.1"/>
    <property type="molecule type" value="Genomic_DNA"/>
</dbReference>
<evidence type="ECO:0000256" key="11">
    <source>
        <dbReference type="ARBA" id="ARBA00066744"/>
    </source>
</evidence>
<accession>A0A2M7R7B8</accession>
<dbReference type="Proteomes" id="UP000230055">
    <property type="component" value="Unassembled WGS sequence"/>
</dbReference>
<dbReference type="SUPFAM" id="SSF54980">
    <property type="entry name" value="EF-G C-terminal domain-like"/>
    <property type="match status" value="2"/>
</dbReference>
<comment type="subcellular location">
    <subcellularLocation>
        <location evidence="12">Cell membrane</location>
        <topology evidence="12">Peripheral membrane protein</topology>
        <orientation evidence="12">Cytoplasmic side</orientation>
    </subcellularLocation>
</comment>
<dbReference type="InterPro" id="IPR038363">
    <property type="entry name" value="LepA_C_sf"/>
</dbReference>
<protein>
    <recommendedName>
        <fullName evidence="11 12">Elongation factor 4</fullName>
        <shortName evidence="12">EF-4</shortName>
        <ecNumber evidence="11 12">3.6.5.n1</ecNumber>
    </recommendedName>
    <alternativeName>
        <fullName evidence="12">Ribosomal back-translocase LepA</fullName>
    </alternativeName>
</protein>
<dbReference type="AlphaFoldDB" id="A0A2M7R7B8"/>
<dbReference type="PANTHER" id="PTHR43512">
    <property type="entry name" value="TRANSLATION FACTOR GUF1-RELATED"/>
    <property type="match status" value="1"/>
</dbReference>
<dbReference type="SMART" id="SM00838">
    <property type="entry name" value="EFG_C"/>
    <property type="match status" value="1"/>
</dbReference>
<dbReference type="EC" id="3.6.5.n1" evidence="11 12"/>
<dbReference type="InterPro" id="IPR004161">
    <property type="entry name" value="EFTu-like_2"/>
</dbReference>
<keyword evidence="14" id="KW-0251">Elongation factor</keyword>
<dbReference type="NCBIfam" id="TIGR00231">
    <property type="entry name" value="small_GTP"/>
    <property type="match status" value="1"/>
</dbReference>
<dbReference type="GO" id="GO:0005525">
    <property type="term" value="F:GTP binding"/>
    <property type="evidence" value="ECO:0007669"/>
    <property type="project" value="UniProtKB-UniRule"/>
</dbReference>
<dbReference type="Pfam" id="PF00679">
    <property type="entry name" value="EFG_C"/>
    <property type="match status" value="1"/>
</dbReference>
<dbReference type="PRINTS" id="PR00315">
    <property type="entry name" value="ELONGATNFCT"/>
</dbReference>
<dbReference type="Pfam" id="PF06421">
    <property type="entry name" value="LepA_C"/>
    <property type="match status" value="1"/>
</dbReference>
<evidence type="ECO:0000313" key="14">
    <source>
        <dbReference type="EMBL" id="PIY90710.1"/>
    </source>
</evidence>
<dbReference type="InterPro" id="IPR013842">
    <property type="entry name" value="LepA_CTD"/>
</dbReference>
<dbReference type="InterPro" id="IPR000640">
    <property type="entry name" value="EFG_V-like"/>
</dbReference>
<dbReference type="GO" id="GO:0045727">
    <property type="term" value="P:positive regulation of translation"/>
    <property type="evidence" value="ECO:0007669"/>
    <property type="project" value="UniProtKB-UniRule"/>
</dbReference>
<dbReference type="InterPro" id="IPR006297">
    <property type="entry name" value="EF-4"/>
</dbReference>
<organism evidence="14 15">
    <name type="scientific">Candidatus Nealsonbacteria bacterium CG_4_10_14_0_8_um_filter_35_10</name>
    <dbReference type="NCBI Taxonomy" id="1974683"/>
    <lineage>
        <taxon>Bacteria</taxon>
        <taxon>Candidatus Nealsoniibacteriota</taxon>
    </lineage>
</organism>
<dbReference type="Gene3D" id="3.30.70.870">
    <property type="entry name" value="Elongation Factor G (Translational Gtpase), domain 3"/>
    <property type="match status" value="1"/>
</dbReference>
<dbReference type="InterPro" id="IPR041095">
    <property type="entry name" value="EFG_II"/>
</dbReference>
<dbReference type="CDD" id="cd03709">
    <property type="entry name" value="lepA_C"/>
    <property type="match status" value="1"/>
</dbReference>
<keyword evidence="5 12" id="KW-0648">Protein biosynthesis</keyword>
<dbReference type="GO" id="GO:0043022">
    <property type="term" value="F:ribosome binding"/>
    <property type="evidence" value="ECO:0007669"/>
    <property type="project" value="UniProtKB-UniRule"/>
</dbReference>
<gene>
    <name evidence="12" type="primary">lepA</name>
    <name evidence="14" type="ORF">COY72_02030</name>
</gene>
<comment type="caution">
    <text evidence="14">The sequence shown here is derived from an EMBL/GenBank/DDBJ whole genome shotgun (WGS) entry which is preliminary data.</text>
</comment>
<comment type="similarity">
    <text evidence="10">Belongs to the GTP-binding elongation factor family. LepA subfamily.</text>
</comment>
<evidence type="ECO:0000313" key="15">
    <source>
        <dbReference type="Proteomes" id="UP000230055"/>
    </source>
</evidence>
<sequence>MENVRNFVIISHVNHGKSTLADRFLELTKTVPAEKMRPQYLNSMDLERGKGITIKMHPVRMLYEHPQNQKSKIKNQKEDKELYVLNLIDTPGHVDFSYEVSRSLAAVEGAILLVDASQGIQAQTLANLDLAKKQNLVIIPAVNKIDLAQAKIEETKTELSNLLNVLKSEIFEISAKYGTNVEILLQAIIKKFSPPKGREDKPLRALIFDSKYDPFKGIICYVRVFDGEIKNGEKIYLMASKTEGKVKELGYFRPEFLPKEKLVAGEIGYIATGIKETGKIRVGDTITLANFHKYLFANIRESKFAEIRDIQPLAEYEEPKPMVFASFYPENPDNFDILKEGLEKLKLNDASLTFEPERKEGLGRGYLCGFLGSLHIEIIAERLRREFGLNLVISSPSVVYKIITPKNQELFVYSPSDWPEPSTIKEIQEPWMKLEIITPPEYLGQVLEIFENSKAIYIEQKYFGQNRLLLIYEVPLREIIMGFYDKLKSASQGFASMNYQFLEYRPADLIKLDILIAGKKEEAFSKIVPKNRVLEEGKKIVSKLKEILPAQLFSVPIQAAISGKIIARETIRARGRDVTAPLYGGDFTRKRKLLEKQKKGKKRLKEIGEVRIPQNVFFEMFKE</sequence>
<name>A0A2M7R7B8_9BACT</name>
<dbReference type="InterPro" id="IPR000795">
    <property type="entry name" value="T_Tr_GTP-bd_dom"/>
</dbReference>
<dbReference type="SUPFAM" id="SSF52540">
    <property type="entry name" value="P-loop containing nucleoside triphosphate hydrolases"/>
    <property type="match status" value="1"/>
</dbReference>
<dbReference type="InterPro" id="IPR035647">
    <property type="entry name" value="EFG_III/V"/>
</dbReference>
<dbReference type="HAMAP" id="MF_00071">
    <property type="entry name" value="LepA"/>
    <property type="match status" value="1"/>
</dbReference>
<evidence type="ECO:0000256" key="4">
    <source>
        <dbReference type="ARBA" id="ARBA00022801"/>
    </source>
</evidence>